<dbReference type="InterPro" id="IPR029055">
    <property type="entry name" value="Ntn_hydrolases_N"/>
</dbReference>
<proteinExistence type="predicted"/>
<dbReference type="Gene3D" id="3.60.20.10">
    <property type="entry name" value="Glutamine Phosphoribosylpyrophosphate, subunit 1, domain 1"/>
    <property type="match status" value="1"/>
</dbReference>
<name>A0A3B0Z8M0_9ZZZZ</name>
<feature type="non-terminal residue" evidence="1">
    <location>
        <position position="51"/>
    </location>
</feature>
<dbReference type="EMBL" id="UOFK01000126">
    <property type="protein sequence ID" value="VAW77744.1"/>
    <property type="molecule type" value="Genomic_DNA"/>
</dbReference>
<dbReference type="AlphaFoldDB" id="A0A3B0Z8M0"/>
<protein>
    <recommendedName>
        <fullName evidence="2">Class II glutamine amidotransferase</fullName>
    </recommendedName>
</protein>
<reference evidence="1" key="1">
    <citation type="submission" date="2018-06" db="EMBL/GenBank/DDBJ databases">
        <authorList>
            <person name="Zhirakovskaya E."/>
        </authorList>
    </citation>
    <scope>NUCLEOTIDE SEQUENCE</scope>
</reference>
<dbReference type="PANTHER" id="PTHR43187:SF2">
    <property type="entry name" value="GAMMA-GLUTAMYL-HERCYNYLCYSTEINE SULFOXIDE HYDROLASE"/>
    <property type="match status" value="1"/>
</dbReference>
<organism evidence="1">
    <name type="scientific">hydrothermal vent metagenome</name>
    <dbReference type="NCBI Taxonomy" id="652676"/>
    <lineage>
        <taxon>unclassified sequences</taxon>
        <taxon>metagenomes</taxon>
        <taxon>ecological metagenomes</taxon>
    </lineage>
</organism>
<dbReference type="InterPro" id="IPR052373">
    <property type="entry name" value="Gamma-glu_amide_hydrolase"/>
</dbReference>
<evidence type="ECO:0008006" key="2">
    <source>
        <dbReference type="Google" id="ProtNLM"/>
    </source>
</evidence>
<accession>A0A3B0Z8M0</accession>
<sequence length="51" mass="5684">MCRIAAYLGPPITLGMLLTEPPHSLLVQGWAPRELRYAKLNADGYGFGWHT</sequence>
<gene>
    <name evidence="1" type="ORF">MNBD_GAMMA13-583</name>
</gene>
<dbReference type="PANTHER" id="PTHR43187">
    <property type="entry name" value="GLUTAMINE AMIDOTRANSFERASE DUG3-RELATED"/>
    <property type="match status" value="1"/>
</dbReference>
<evidence type="ECO:0000313" key="1">
    <source>
        <dbReference type="EMBL" id="VAW77744.1"/>
    </source>
</evidence>